<comment type="caution">
    <text evidence="1">The sequence shown here is derived from an EMBL/GenBank/DDBJ whole genome shotgun (WGS) entry which is preliminary data.</text>
</comment>
<sequence>MPWSTSSALASGAPIPEWAKWQLVRNVATSVPTAQGSATALMPIILGGGVAGAPTMQGSASMLVPGIGVAEAVPAMAGTAAALAPSVSGGAVLAAPVATASGAAFVPAALGAIVAVAPPTAAAAASMLAPLLSISEGVAAPVATANAQMIAPELSLDLNLTAPAAAASSQMLAPTVTVKNNPAYGSVGAGNYGSSNFSWMQNITGNALLVDVAYYGSSSSPSLTVTVGGQTLTLLDSIEFYSAGIFPTYYEVLLTYGLLDPPTGSQTVSVSGSWAATGANSTSYANVGSFGTAVTNSGSGTTASLTVPSATGQMVHAAMASGGSSGSFSNFSPTQRFSQAVVSGNTKSYVIGDAPGGESVAFSASLSSASWGAVGIPLLAQ</sequence>
<name>A0A2S8BF02_9MYCO</name>
<dbReference type="AlphaFoldDB" id="A0A2S8BF02"/>
<evidence type="ECO:0000313" key="1">
    <source>
        <dbReference type="EMBL" id="PQM45208.1"/>
    </source>
</evidence>
<accession>A0A2S8BF02</accession>
<dbReference type="Proteomes" id="UP000238296">
    <property type="component" value="Unassembled WGS sequence"/>
</dbReference>
<gene>
    <name evidence="1" type="ORF">C1Y40_04634</name>
</gene>
<protein>
    <recommendedName>
        <fullName evidence="3">Minor tail protein</fullName>
    </recommendedName>
</protein>
<dbReference type="EMBL" id="PPEA01000660">
    <property type="protein sequence ID" value="PQM45208.1"/>
    <property type="molecule type" value="Genomic_DNA"/>
</dbReference>
<evidence type="ECO:0000313" key="2">
    <source>
        <dbReference type="Proteomes" id="UP000238296"/>
    </source>
</evidence>
<proteinExistence type="predicted"/>
<reference evidence="1 2" key="1">
    <citation type="journal article" date="2017" name="Int. J. Syst. Evol. Microbiol.">
        <title>Mycobacterium talmoniae sp. nov., a slowly growing mycobacterium isolated from human respiratory samples.</title>
        <authorList>
            <person name="Davidson R.M."/>
            <person name="DeGroote M.A."/>
            <person name="Marola J.L."/>
            <person name="Buss S."/>
            <person name="Jones V."/>
            <person name="McNeil M.R."/>
            <person name="Freifeld A.G."/>
            <person name="Elaine Epperson L."/>
            <person name="Hasan N.A."/>
            <person name="Jackson M."/>
            <person name="Iwen P.C."/>
            <person name="Salfinger M."/>
            <person name="Strong M."/>
        </authorList>
    </citation>
    <scope>NUCLEOTIDE SEQUENCE [LARGE SCALE GENOMIC DNA]</scope>
    <source>
        <strain evidence="1 2">ATCC BAA-2683</strain>
    </source>
</reference>
<organism evidence="1 2">
    <name type="scientific">Mycobacterium talmoniae</name>
    <dbReference type="NCBI Taxonomy" id="1858794"/>
    <lineage>
        <taxon>Bacteria</taxon>
        <taxon>Bacillati</taxon>
        <taxon>Actinomycetota</taxon>
        <taxon>Actinomycetes</taxon>
        <taxon>Mycobacteriales</taxon>
        <taxon>Mycobacteriaceae</taxon>
        <taxon>Mycobacterium</taxon>
    </lineage>
</organism>
<evidence type="ECO:0008006" key="3">
    <source>
        <dbReference type="Google" id="ProtNLM"/>
    </source>
</evidence>